<accession>A0A1Y1IK85</accession>
<gene>
    <name evidence="2" type="ORF">KFL_006520080</name>
</gene>
<dbReference type="AlphaFoldDB" id="A0A1Y1IK85"/>
<keyword evidence="3" id="KW-1185">Reference proteome</keyword>
<sequence length="243" mass="26257">MIKEQEGSLVLEQQGASWSSLGATCCRSEHPLLNSPQHGALRSLRRAVRALKLQCGMRSYTSPPRNTCDEAALKRWHEEMTSRMDGQDIRIQLLEEQNRRLNVKVTFLQQVNEAKELELKDAIRTLCAMETPAAGLGLSQERTAAPFQDGKSDHVSADGTGGKGLDLRTLESLDFSVDVFQSTGCNSLPAEAILPSPVGVNSVGGESALSSGVGEPVLTSNLSDVLFGSMTSQTSRQAPPAWF</sequence>
<evidence type="ECO:0000313" key="2">
    <source>
        <dbReference type="EMBL" id="GAQ90532.1"/>
    </source>
</evidence>
<organism evidence="2 3">
    <name type="scientific">Klebsormidium nitens</name>
    <name type="common">Green alga</name>
    <name type="synonym">Ulothrix nitens</name>
    <dbReference type="NCBI Taxonomy" id="105231"/>
    <lineage>
        <taxon>Eukaryota</taxon>
        <taxon>Viridiplantae</taxon>
        <taxon>Streptophyta</taxon>
        <taxon>Klebsormidiophyceae</taxon>
        <taxon>Klebsormidiales</taxon>
        <taxon>Klebsormidiaceae</taxon>
        <taxon>Klebsormidium</taxon>
    </lineage>
</organism>
<feature type="coiled-coil region" evidence="1">
    <location>
        <begin position="84"/>
        <end position="111"/>
    </location>
</feature>
<reference evidence="2 3" key="1">
    <citation type="journal article" date="2014" name="Nat. Commun.">
        <title>Klebsormidium flaccidum genome reveals primary factors for plant terrestrial adaptation.</title>
        <authorList>
            <person name="Hori K."/>
            <person name="Maruyama F."/>
            <person name="Fujisawa T."/>
            <person name="Togashi T."/>
            <person name="Yamamoto N."/>
            <person name="Seo M."/>
            <person name="Sato S."/>
            <person name="Yamada T."/>
            <person name="Mori H."/>
            <person name="Tajima N."/>
            <person name="Moriyama T."/>
            <person name="Ikeuchi M."/>
            <person name="Watanabe M."/>
            <person name="Wada H."/>
            <person name="Kobayashi K."/>
            <person name="Saito M."/>
            <person name="Masuda T."/>
            <person name="Sasaki-Sekimoto Y."/>
            <person name="Mashiguchi K."/>
            <person name="Awai K."/>
            <person name="Shimojima M."/>
            <person name="Masuda S."/>
            <person name="Iwai M."/>
            <person name="Nobusawa T."/>
            <person name="Narise T."/>
            <person name="Kondo S."/>
            <person name="Saito H."/>
            <person name="Sato R."/>
            <person name="Murakawa M."/>
            <person name="Ihara Y."/>
            <person name="Oshima-Yamada Y."/>
            <person name="Ohtaka K."/>
            <person name="Satoh M."/>
            <person name="Sonobe K."/>
            <person name="Ishii M."/>
            <person name="Ohtani R."/>
            <person name="Kanamori-Sato M."/>
            <person name="Honoki R."/>
            <person name="Miyazaki D."/>
            <person name="Mochizuki H."/>
            <person name="Umetsu J."/>
            <person name="Higashi K."/>
            <person name="Shibata D."/>
            <person name="Kamiya Y."/>
            <person name="Sato N."/>
            <person name="Nakamura Y."/>
            <person name="Tabata S."/>
            <person name="Ida S."/>
            <person name="Kurokawa K."/>
            <person name="Ohta H."/>
        </authorList>
    </citation>
    <scope>NUCLEOTIDE SEQUENCE [LARGE SCALE GENOMIC DNA]</scope>
    <source>
        <strain evidence="2 3">NIES-2285</strain>
    </source>
</reference>
<evidence type="ECO:0000313" key="3">
    <source>
        <dbReference type="Proteomes" id="UP000054558"/>
    </source>
</evidence>
<keyword evidence="1" id="KW-0175">Coiled coil</keyword>
<dbReference type="Proteomes" id="UP000054558">
    <property type="component" value="Unassembled WGS sequence"/>
</dbReference>
<evidence type="ECO:0000256" key="1">
    <source>
        <dbReference type="SAM" id="Coils"/>
    </source>
</evidence>
<dbReference type="EMBL" id="DF237601">
    <property type="protein sequence ID" value="GAQ90532.1"/>
    <property type="molecule type" value="Genomic_DNA"/>
</dbReference>
<protein>
    <submittedName>
        <fullName evidence="2">Uncharacterized protein</fullName>
    </submittedName>
</protein>
<proteinExistence type="predicted"/>
<name>A0A1Y1IK85_KLENI</name>